<proteinExistence type="predicted"/>
<evidence type="ECO:0000313" key="1">
    <source>
        <dbReference type="EMBL" id="KKL71745.1"/>
    </source>
</evidence>
<organism evidence="1">
    <name type="scientific">marine sediment metagenome</name>
    <dbReference type="NCBI Taxonomy" id="412755"/>
    <lineage>
        <taxon>unclassified sequences</taxon>
        <taxon>metagenomes</taxon>
        <taxon>ecological metagenomes</taxon>
    </lineage>
</organism>
<gene>
    <name evidence="1" type="ORF">LCGC14_2091810</name>
</gene>
<dbReference type="AlphaFoldDB" id="A0A0F9GQL0"/>
<dbReference type="EMBL" id="LAZR01025494">
    <property type="protein sequence ID" value="KKL71745.1"/>
    <property type="molecule type" value="Genomic_DNA"/>
</dbReference>
<reference evidence="1" key="1">
    <citation type="journal article" date="2015" name="Nature">
        <title>Complex archaea that bridge the gap between prokaryotes and eukaryotes.</title>
        <authorList>
            <person name="Spang A."/>
            <person name="Saw J.H."/>
            <person name="Jorgensen S.L."/>
            <person name="Zaremba-Niedzwiedzka K."/>
            <person name="Martijn J."/>
            <person name="Lind A.E."/>
            <person name="van Eijk R."/>
            <person name="Schleper C."/>
            <person name="Guy L."/>
            <person name="Ettema T.J."/>
        </authorList>
    </citation>
    <scope>NUCLEOTIDE SEQUENCE</scope>
</reference>
<comment type="caution">
    <text evidence="1">The sequence shown here is derived from an EMBL/GenBank/DDBJ whole genome shotgun (WGS) entry which is preliminary data.</text>
</comment>
<accession>A0A0F9GQL0</accession>
<sequence>MRFFEALRMAMLEGKKIRRRCWPHDQFIYYDLDCFVTPERNVRNDPVIFTGFTKDDFNSPFDKNNDMSWDLYVEEEKTKEVKITINNTEVPFILGSCSYTRTSRSPEDYMESLCFSIENTRKNKDIIDGFEFSSKHWKNSYRYFFRIVNEDGFSVNGYFESLVIKPRSDETIDYKFFNKENQT</sequence>
<name>A0A0F9GQL0_9ZZZZ</name>
<protein>
    <submittedName>
        <fullName evidence="1">Uncharacterized protein</fullName>
    </submittedName>
</protein>